<dbReference type="Pfam" id="PF00903">
    <property type="entry name" value="Glyoxalase"/>
    <property type="match status" value="1"/>
</dbReference>
<evidence type="ECO:0000313" key="2">
    <source>
        <dbReference type="EMBL" id="PTI50524.1"/>
    </source>
</evidence>
<evidence type="ECO:0000313" key="3">
    <source>
        <dbReference type="Proteomes" id="UP000240717"/>
    </source>
</evidence>
<dbReference type="Gene3D" id="3.10.180.10">
    <property type="entry name" value="2,3-Dihydroxybiphenyl 1,2-Dioxygenase, domain 1"/>
    <property type="match status" value="2"/>
</dbReference>
<dbReference type="STRING" id="1194526.A284_00455"/>
<name>A0A2T4PZE0_STAWA</name>
<dbReference type="PROSITE" id="PS51819">
    <property type="entry name" value="VOC"/>
    <property type="match status" value="1"/>
</dbReference>
<protein>
    <submittedName>
        <fullName evidence="2">Ring-cleaving dioxygenase</fullName>
    </submittedName>
</protein>
<dbReference type="Proteomes" id="UP000240717">
    <property type="component" value="Unassembled WGS sequence"/>
</dbReference>
<proteinExistence type="predicted"/>
<comment type="caution">
    <text evidence="2">The sequence shown here is derived from an EMBL/GenBank/DDBJ whole genome shotgun (WGS) entry which is preliminary data.</text>
</comment>
<dbReference type="SUPFAM" id="SSF54593">
    <property type="entry name" value="Glyoxalase/Bleomycin resistance protein/Dihydroxybiphenyl dioxygenase"/>
    <property type="match status" value="1"/>
</dbReference>
<dbReference type="EMBL" id="PZEV01000027">
    <property type="protein sequence ID" value="PTI50524.1"/>
    <property type="molecule type" value="Genomic_DNA"/>
</dbReference>
<dbReference type="InterPro" id="IPR052537">
    <property type="entry name" value="Extradiol_RC_dioxygenase"/>
</dbReference>
<reference evidence="2 3" key="1">
    <citation type="journal article" date="2016" name="Front. Microbiol.">
        <title>Comprehensive Phylogenetic Analysis of Bovine Non-aureus Staphylococci Species Based on Whole-Genome Sequencing.</title>
        <authorList>
            <person name="Naushad S."/>
            <person name="Barkema H.W."/>
            <person name="Luby C."/>
            <person name="Condas L.A."/>
            <person name="Nobrega D.B."/>
            <person name="Carson D.A."/>
            <person name="De Buck J."/>
        </authorList>
    </citation>
    <scope>NUCLEOTIDE SEQUENCE [LARGE SCALE GENOMIC DNA]</scope>
    <source>
        <strain evidence="2 3">SNUC 2993</strain>
    </source>
</reference>
<dbReference type="PANTHER" id="PTHR36110:SF4">
    <property type="entry name" value="RING-CLEAVING DIOXYGENASE MHQA-RELATED"/>
    <property type="match status" value="1"/>
</dbReference>
<evidence type="ECO:0000259" key="1">
    <source>
        <dbReference type="PROSITE" id="PS51819"/>
    </source>
</evidence>
<dbReference type="InterPro" id="IPR037523">
    <property type="entry name" value="VOC_core"/>
</dbReference>
<organism evidence="2 3">
    <name type="scientific">Staphylococcus warneri</name>
    <dbReference type="NCBI Taxonomy" id="1292"/>
    <lineage>
        <taxon>Bacteria</taxon>
        <taxon>Bacillati</taxon>
        <taxon>Bacillota</taxon>
        <taxon>Bacilli</taxon>
        <taxon>Bacillales</taxon>
        <taxon>Staphylococcaceae</taxon>
        <taxon>Staphylococcus</taxon>
    </lineage>
</organism>
<accession>A0A2T4PZE0</accession>
<keyword evidence="2" id="KW-0560">Oxidoreductase</keyword>
<keyword evidence="2" id="KW-0223">Dioxygenase</keyword>
<feature type="domain" description="VOC" evidence="1">
    <location>
        <begin position="5"/>
        <end position="130"/>
    </location>
</feature>
<sequence>MTIVGHHHISMYTKDAVKNKAFYTEVLGLRLVEKTVNQDNTKMYHLFYGDNAGHPGTLLTFFEIENVGKHRPGTDSIHRLTLLVPSETALDYFKQRLDQNNVEWTSLLYLGQSAVLLNDPDELEIILLVNDHYQTPKQWSANDDTDIPKDVQILGMGPVELRSRKPEALTEFLEYILGYHQRNDLEVDDNTTIMTLDEQGLYTDFVIVNQQGHRVRPGQGYVHHVAVNLPTDTDLNDIYEKIARQPNPNSGIIDRYFFKSLYYRHNQILFEFATAEPGFTVDTPVAKLGQQLNLPDFLEGKRDEIESQLREI</sequence>
<dbReference type="InterPro" id="IPR004360">
    <property type="entry name" value="Glyas_Fos-R_dOase_dom"/>
</dbReference>
<dbReference type="RefSeq" id="WP_107532849.1">
    <property type="nucleotide sequence ID" value="NZ_PZEV01000027.1"/>
</dbReference>
<dbReference type="AlphaFoldDB" id="A0A2T4PZE0"/>
<gene>
    <name evidence="2" type="ORF">BU085_08420</name>
</gene>
<dbReference type="GO" id="GO:0051213">
    <property type="term" value="F:dioxygenase activity"/>
    <property type="evidence" value="ECO:0007669"/>
    <property type="project" value="UniProtKB-KW"/>
</dbReference>
<dbReference type="InterPro" id="IPR029068">
    <property type="entry name" value="Glyas_Bleomycin-R_OHBP_Dase"/>
</dbReference>
<dbReference type="PANTHER" id="PTHR36110">
    <property type="entry name" value="RING-CLEAVING DIOXYGENASE MHQE-RELATED"/>
    <property type="match status" value="1"/>
</dbReference>